<name>A0A4Q9N8C1_9APHY</name>
<evidence type="ECO:0000313" key="2">
    <source>
        <dbReference type="EMBL" id="TBU35501.1"/>
    </source>
</evidence>
<dbReference type="Proteomes" id="UP000292957">
    <property type="component" value="Unassembled WGS sequence"/>
</dbReference>
<keyword evidence="1" id="KW-0472">Membrane</keyword>
<protein>
    <submittedName>
        <fullName evidence="2">Uncharacterized protein</fullName>
    </submittedName>
</protein>
<keyword evidence="1" id="KW-0812">Transmembrane</keyword>
<proteinExistence type="predicted"/>
<gene>
    <name evidence="2" type="ORF">BD311DRAFT_744103</name>
</gene>
<feature type="transmembrane region" description="Helical" evidence="1">
    <location>
        <begin position="58"/>
        <end position="81"/>
    </location>
</feature>
<dbReference type="AlphaFoldDB" id="A0A4Q9N8C1"/>
<dbReference type="EMBL" id="ML143386">
    <property type="protein sequence ID" value="TBU35501.1"/>
    <property type="molecule type" value="Genomic_DNA"/>
</dbReference>
<keyword evidence="1" id="KW-1133">Transmembrane helix</keyword>
<reference evidence="2" key="1">
    <citation type="submission" date="2019-01" db="EMBL/GenBank/DDBJ databases">
        <title>Draft genome sequences of three monokaryotic isolates of the white-rot basidiomycete fungus Dichomitus squalens.</title>
        <authorList>
            <consortium name="DOE Joint Genome Institute"/>
            <person name="Lopez S.C."/>
            <person name="Andreopoulos B."/>
            <person name="Pangilinan J."/>
            <person name="Lipzen A."/>
            <person name="Riley R."/>
            <person name="Ahrendt S."/>
            <person name="Ng V."/>
            <person name="Barry K."/>
            <person name="Daum C."/>
            <person name="Grigoriev I.V."/>
            <person name="Hilden K.S."/>
            <person name="Makela M.R."/>
            <person name="de Vries R.P."/>
        </authorList>
    </citation>
    <scope>NUCLEOTIDE SEQUENCE [LARGE SCALE GENOMIC DNA]</scope>
    <source>
        <strain evidence="2">OM18370.1</strain>
    </source>
</reference>
<accession>A0A4Q9N8C1</accession>
<sequence>MLWTRGIQAVWHLYVCRGIVGRSCRLYGTWNSQTDSSYLPQRVKLDRQMCGSRETRSFSLTVGLIVCPFDLFAIIPSQVVIRAAASRGRLRRLTNVQKWLHCRTLSPCPIGT</sequence>
<organism evidence="2">
    <name type="scientific">Dichomitus squalens</name>
    <dbReference type="NCBI Taxonomy" id="114155"/>
    <lineage>
        <taxon>Eukaryota</taxon>
        <taxon>Fungi</taxon>
        <taxon>Dikarya</taxon>
        <taxon>Basidiomycota</taxon>
        <taxon>Agaricomycotina</taxon>
        <taxon>Agaricomycetes</taxon>
        <taxon>Polyporales</taxon>
        <taxon>Polyporaceae</taxon>
        <taxon>Dichomitus</taxon>
    </lineage>
</organism>
<evidence type="ECO:0000256" key="1">
    <source>
        <dbReference type="SAM" id="Phobius"/>
    </source>
</evidence>